<comment type="similarity">
    <text evidence="3">Belongs to the HFCD (homooligomeric flavin containing Cys decarboxylase) superfamily.</text>
</comment>
<reference evidence="7" key="2">
    <citation type="submission" date="2015-06" db="UniProtKB">
        <authorList>
            <consortium name="EnsemblMetazoa"/>
        </authorList>
    </citation>
    <scope>IDENTIFICATION</scope>
</reference>
<reference evidence="8" key="1">
    <citation type="submission" date="2013-02" db="EMBL/GenBank/DDBJ databases">
        <authorList>
            <person name="Hughes D."/>
        </authorList>
    </citation>
    <scope>NUCLEOTIDE SEQUENCE</scope>
    <source>
        <strain>Durham</strain>
        <strain evidence="8">NC isolate 2 -- Noor lab</strain>
    </source>
</reference>
<feature type="compositionally biased region" description="Polar residues" evidence="4">
    <location>
        <begin position="1"/>
        <end position="11"/>
    </location>
</feature>
<proteinExistence type="inferred from homology"/>
<dbReference type="GO" id="GO:0004633">
    <property type="term" value="F:phosphopantothenoylcysteine decarboxylase activity"/>
    <property type="evidence" value="ECO:0007669"/>
    <property type="project" value="TreeGrafter"/>
</dbReference>
<dbReference type="InterPro" id="IPR010625">
    <property type="entry name" value="CHCH"/>
</dbReference>
<dbReference type="Pfam" id="PF06747">
    <property type="entry name" value="CHCH"/>
    <property type="match status" value="1"/>
</dbReference>
<dbReference type="Gene3D" id="3.40.50.1950">
    <property type="entry name" value="Flavin prenyltransferase-like"/>
    <property type="match status" value="1"/>
</dbReference>
<evidence type="ECO:0000256" key="2">
    <source>
        <dbReference type="ARBA" id="ARBA00023157"/>
    </source>
</evidence>
<dbReference type="PANTHER" id="PTHR14359">
    <property type="entry name" value="HOMO-OLIGOMERIC FLAVIN CONTAINING CYS DECARBOXYLASE FAMILY"/>
    <property type="match status" value="1"/>
</dbReference>
<accession>T1GMG5</accession>
<dbReference type="PANTHER" id="PTHR14359:SF6">
    <property type="entry name" value="PHOSPHOPANTOTHENOYLCYSTEINE DECARBOXYLASE"/>
    <property type="match status" value="1"/>
</dbReference>
<dbReference type="PROSITE" id="PS51808">
    <property type="entry name" value="CHCH"/>
    <property type="match status" value="1"/>
</dbReference>
<dbReference type="AlphaFoldDB" id="T1GMG5"/>
<dbReference type="STRING" id="36166.T1GMG5"/>
<evidence type="ECO:0000259" key="6">
    <source>
        <dbReference type="Pfam" id="PF06747"/>
    </source>
</evidence>
<dbReference type="EnsemblMetazoa" id="MESCA004739-RA">
    <property type="protein sequence ID" value="MESCA004739-PA"/>
    <property type="gene ID" value="MESCA004739"/>
</dbReference>
<feature type="region of interest" description="Disordered" evidence="4">
    <location>
        <begin position="1"/>
        <end position="22"/>
    </location>
</feature>
<dbReference type="SUPFAM" id="SSF52507">
    <property type="entry name" value="Homo-oligomeric flavin-containing Cys decarboxylases, HFCD"/>
    <property type="match status" value="1"/>
</dbReference>
<name>T1GMG5_MEGSC</name>
<dbReference type="Pfam" id="PF02441">
    <property type="entry name" value="Flavoprotein"/>
    <property type="match status" value="1"/>
</dbReference>
<keyword evidence="2" id="KW-1015">Disulfide bond</keyword>
<evidence type="ECO:0008006" key="9">
    <source>
        <dbReference type="Google" id="ProtNLM"/>
    </source>
</evidence>
<feature type="region of interest" description="Disordered" evidence="4">
    <location>
        <begin position="77"/>
        <end position="106"/>
    </location>
</feature>
<evidence type="ECO:0000256" key="1">
    <source>
        <dbReference type="ARBA" id="ARBA00022993"/>
    </source>
</evidence>
<evidence type="ECO:0000259" key="5">
    <source>
        <dbReference type="Pfam" id="PF02441"/>
    </source>
</evidence>
<protein>
    <recommendedName>
        <fullName evidence="9">Flavoprotein domain-containing protein</fullName>
    </recommendedName>
</protein>
<dbReference type="GO" id="GO:0010181">
    <property type="term" value="F:FMN binding"/>
    <property type="evidence" value="ECO:0007669"/>
    <property type="project" value="TreeGrafter"/>
</dbReference>
<feature type="compositionally biased region" description="Basic residues" evidence="4">
    <location>
        <begin position="92"/>
        <end position="102"/>
    </location>
</feature>
<dbReference type="GO" id="GO:0071513">
    <property type="term" value="C:phosphopantothenoylcysteine decarboxylase complex"/>
    <property type="evidence" value="ECO:0007669"/>
    <property type="project" value="TreeGrafter"/>
</dbReference>
<dbReference type="SUPFAM" id="SSF47072">
    <property type="entry name" value="Cysteine alpha-hairpin motif"/>
    <property type="match status" value="1"/>
</dbReference>
<dbReference type="InterPro" id="IPR036551">
    <property type="entry name" value="Flavin_trans-like"/>
</dbReference>
<dbReference type="EMBL" id="CAQQ02172840">
    <property type="status" value="NOT_ANNOTATED_CDS"/>
    <property type="molecule type" value="Genomic_DNA"/>
</dbReference>
<evidence type="ECO:0000256" key="4">
    <source>
        <dbReference type="SAM" id="MobiDB-lite"/>
    </source>
</evidence>
<dbReference type="InterPro" id="IPR009069">
    <property type="entry name" value="Cys_alpha_HP_mot_SF"/>
</dbReference>
<evidence type="ECO:0000313" key="7">
    <source>
        <dbReference type="EnsemblMetazoa" id="MESCA004739-PA"/>
    </source>
</evidence>
<organism evidence="7 8">
    <name type="scientific">Megaselia scalaris</name>
    <name type="common">Humpbacked fly</name>
    <name type="synonym">Phora scalaris</name>
    <dbReference type="NCBI Taxonomy" id="36166"/>
    <lineage>
        <taxon>Eukaryota</taxon>
        <taxon>Metazoa</taxon>
        <taxon>Ecdysozoa</taxon>
        <taxon>Arthropoda</taxon>
        <taxon>Hexapoda</taxon>
        <taxon>Insecta</taxon>
        <taxon>Pterygota</taxon>
        <taxon>Neoptera</taxon>
        <taxon>Endopterygota</taxon>
        <taxon>Diptera</taxon>
        <taxon>Brachycera</taxon>
        <taxon>Muscomorpha</taxon>
        <taxon>Platypezoidea</taxon>
        <taxon>Phoridae</taxon>
        <taxon>Megaseliini</taxon>
        <taxon>Megaselia</taxon>
    </lineage>
</organism>
<dbReference type="HOGENOM" id="CLU_1291824_0_0_1"/>
<evidence type="ECO:0000313" key="8">
    <source>
        <dbReference type="Proteomes" id="UP000015102"/>
    </source>
</evidence>
<feature type="domain" description="CHCH" evidence="6">
    <location>
        <begin position="29"/>
        <end position="62"/>
    </location>
</feature>
<sequence length="214" mass="24470">MASHTFSQKKFTPTAPEKGSFPLDHENTCKTFMVKYMSCLRKNQDNNSKCRDEAKDYLSCRMDNELMAKEDWNNLGFNSSSSSPKSSDPRHLNLRANRRPFNKRLDRGNNKPTKNIIIGCSGSVATIKLPLLIKLLLDSESPYKFVIKIVVTDRAKHFFDSKDIPLGIQIFNDEDEWKMWKKRGDPVLHIDLGKWADLFVIAPLDANSMAKLST</sequence>
<dbReference type="InterPro" id="IPR003382">
    <property type="entry name" value="Flavoprotein"/>
</dbReference>
<dbReference type="Proteomes" id="UP000015102">
    <property type="component" value="Unassembled WGS sequence"/>
</dbReference>
<keyword evidence="8" id="KW-1185">Reference proteome</keyword>
<dbReference type="GO" id="GO:0015937">
    <property type="term" value="P:coenzyme A biosynthetic process"/>
    <property type="evidence" value="ECO:0007669"/>
    <property type="project" value="UniProtKB-KW"/>
</dbReference>
<keyword evidence="1" id="KW-0173">Coenzyme A biosynthesis</keyword>
<evidence type="ECO:0000256" key="3">
    <source>
        <dbReference type="ARBA" id="ARBA00038350"/>
    </source>
</evidence>
<feature type="domain" description="Flavoprotein" evidence="5">
    <location>
        <begin position="114"/>
        <end position="213"/>
    </location>
</feature>